<comment type="caution">
    <text evidence="1">The sequence shown here is derived from an EMBL/GenBank/DDBJ whole genome shotgun (WGS) entry which is preliminary data.</text>
</comment>
<organism evidence="1 2">
    <name type="scientific">Araneus ventricosus</name>
    <name type="common">Orbweaver spider</name>
    <name type="synonym">Epeira ventricosa</name>
    <dbReference type="NCBI Taxonomy" id="182803"/>
    <lineage>
        <taxon>Eukaryota</taxon>
        <taxon>Metazoa</taxon>
        <taxon>Ecdysozoa</taxon>
        <taxon>Arthropoda</taxon>
        <taxon>Chelicerata</taxon>
        <taxon>Arachnida</taxon>
        <taxon>Araneae</taxon>
        <taxon>Araneomorphae</taxon>
        <taxon>Entelegynae</taxon>
        <taxon>Araneoidea</taxon>
        <taxon>Araneidae</taxon>
        <taxon>Araneus</taxon>
    </lineage>
</organism>
<accession>A0A4Y2KRU8</accession>
<evidence type="ECO:0000313" key="1">
    <source>
        <dbReference type="EMBL" id="GBN05065.1"/>
    </source>
</evidence>
<keyword evidence="2" id="KW-1185">Reference proteome</keyword>
<dbReference type="Proteomes" id="UP000499080">
    <property type="component" value="Unassembled WGS sequence"/>
</dbReference>
<reference evidence="1 2" key="1">
    <citation type="journal article" date="2019" name="Sci. Rep.">
        <title>Orb-weaving spider Araneus ventricosus genome elucidates the spidroin gene catalogue.</title>
        <authorList>
            <person name="Kono N."/>
            <person name="Nakamura H."/>
            <person name="Ohtoshi R."/>
            <person name="Moran D.A.P."/>
            <person name="Shinohara A."/>
            <person name="Yoshida Y."/>
            <person name="Fujiwara M."/>
            <person name="Mori M."/>
            <person name="Tomita M."/>
            <person name="Arakawa K."/>
        </authorList>
    </citation>
    <scope>NUCLEOTIDE SEQUENCE [LARGE SCALE GENOMIC DNA]</scope>
</reference>
<proteinExistence type="predicted"/>
<dbReference type="EMBL" id="BGPR01004939">
    <property type="protein sequence ID" value="GBN05065.1"/>
    <property type="molecule type" value="Genomic_DNA"/>
</dbReference>
<gene>
    <name evidence="1" type="ORF">AVEN_117936_1</name>
</gene>
<protein>
    <submittedName>
        <fullName evidence="1">Uncharacterized protein</fullName>
    </submittedName>
</protein>
<dbReference type="AlphaFoldDB" id="A0A4Y2KRU8"/>
<evidence type="ECO:0000313" key="2">
    <source>
        <dbReference type="Proteomes" id="UP000499080"/>
    </source>
</evidence>
<sequence>MACKWTFGYYSLDMISFATRFQNTGPVHEPCAHPCCCDQLTGPWAVWVVTFLSHEIQKQFFPGRLTFSLLLRIPTRIDLEISIYLFRPPFLSELWLLKTLRAPTLQRMMSIILQNQNDVDNLSALEIIQVLRKFFEEKCISSARTFGEKFIKLWNPLYQRSQLLRIIKVSTTDKHPESYSEKVKKGPHTVLLYPAQNTDEQAERNKTFSVKHLLESSIHPLKDKIKFKDVRKIRNQSSPLIAKMIVMFRKSSPASKIKKS</sequence>
<name>A0A4Y2KRU8_ARAVE</name>